<evidence type="ECO:0000256" key="9">
    <source>
        <dbReference type="ARBA" id="ARBA00023136"/>
    </source>
</evidence>
<dbReference type="GO" id="GO:0005886">
    <property type="term" value="C:plasma membrane"/>
    <property type="evidence" value="ECO:0007669"/>
    <property type="project" value="UniProtKB-SubCell"/>
</dbReference>
<keyword evidence="11" id="KW-0282">Flagellum</keyword>
<evidence type="ECO:0000256" key="8">
    <source>
        <dbReference type="ARBA" id="ARBA00022927"/>
    </source>
</evidence>
<keyword evidence="12" id="KW-1185">Reference proteome</keyword>
<evidence type="ECO:0000256" key="10">
    <source>
        <dbReference type="ARBA" id="ARBA00023225"/>
    </source>
</evidence>
<dbReference type="AlphaFoldDB" id="A0A4Z0CBS4"/>
<keyword evidence="11" id="KW-0966">Cell projection</keyword>
<keyword evidence="4" id="KW-0813">Transport</keyword>
<name>A0A4Z0CBS4_9BURK</name>
<dbReference type="PANTHER" id="PTHR38786:SF1">
    <property type="entry name" value="FLAGELLAR FLIJ PROTEIN"/>
    <property type="match status" value="1"/>
</dbReference>
<dbReference type="GO" id="GO:0006935">
    <property type="term" value="P:chemotaxis"/>
    <property type="evidence" value="ECO:0007669"/>
    <property type="project" value="UniProtKB-KW"/>
</dbReference>
<keyword evidence="10" id="KW-1006">Bacterial flagellum protein export</keyword>
<dbReference type="EMBL" id="SMLK01000001">
    <property type="protein sequence ID" value="TFZ08342.1"/>
    <property type="molecule type" value="Genomic_DNA"/>
</dbReference>
<sequence>MEHVLPMLTQQATAARDREAARLQQARQSHAQAQATLQRLEAFRQECLARSPAATGGRGDGATLAAYQQFVARLDEAIAMQRQETGLRANQADAQQQRLAQAQQRLLAFQALANRQAVRAAQRETKREQRMADEFAARATARAQEPFA</sequence>
<evidence type="ECO:0000256" key="6">
    <source>
        <dbReference type="ARBA" id="ARBA00022500"/>
    </source>
</evidence>
<reference evidence="11 12" key="1">
    <citation type="submission" date="2019-03" db="EMBL/GenBank/DDBJ databases">
        <title>Ramlibacter sp. 18x22-1, whole genome shotgun sequence.</title>
        <authorList>
            <person name="Zhang X."/>
            <person name="Feng G."/>
            <person name="Zhu H."/>
        </authorList>
    </citation>
    <scope>NUCLEOTIDE SEQUENCE [LARGE SCALE GENOMIC DNA]</scope>
    <source>
        <strain evidence="11 12">18x22-1</strain>
    </source>
</reference>
<comment type="similarity">
    <text evidence="2">Belongs to the FliJ family.</text>
</comment>
<dbReference type="InterPro" id="IPR052570">
    <property type="entry name" value="FliJ"/>
</dbReference>
<comment type="subcellular location">
    <subcellularLocation>
        <location evidence="1">Cell membrane</location>
        <topology evidence="1">Peripheral membrane protein</topology>
        <orientation evidence="1">Cytoplasmic side</orientation>
    </subcellularLocation>
</comment>
<dbReference type="GO" id="GO:0003774">
    <property type="term" value="F:cytoskeletal motor activity"/>
    <property type="evidence" value="ECO:0007669"/>
    <property type="project" value="InterPro"/>
</dbReference>
<evidence type="ECO:0000256" key="2">
    <source>
        <dbReference type="ARBA" id="ARBA00010004"/>
    </source>
</evidence>
<evidence type="ECO:0000313" key="11">
    <source>
        <dbReference type="EMBL" id="TFZ08342.1"/>
    </source>
</evidence>
<dbReference type="InterPro" id="IPR018006">
    <property type="entry name" value="Flag_FliJ_proteobac"/>
</dbReference>
<proteinExistence type="inferred from homology"/>
<dbReference type="GO" id="GO:0044781">
    <property type="term" value="P:bacterial-type flagellum organization"/>
    <property type="evidence" value="ECO:0007669"/>
    <property type="project" value="UniProtKB-KW"/>
</dbReference>
<dbReference type="Proteomes" id="UP000297839">
    <property type="component" value="Unassembled WGS sequence"/>
</dbReference>
<evidence type="ECO:0000256" key="5">
    <source>
        <dbReference type="ARBA" id="ARBA00022475"/>
    </source>
</evidence>
<evidence type="ECO:0000256" key="1">
    <source>
        <dbReference type="ARBA" id="ARBA00004413"/>
    </source>
</evidence>
<dbReference type="NCBIfam" id="TIGR02473">
    <property type="entry name" value="flagell_FliJ"/>
    <property type="match status" value="1"/>
</dbReference>
<protein>
    <recommendedName>
        <fullName evidence="3">Flagellar FliJ protein</fullName>
    </recommendedName>
</protein>
<dbReference type="GO" id="GO:0071973">
    <property type="term" value="P:bacterial-type flagellum-dependent cell motility"/>
    <property type="evidence" value="ECO:0007669"/>
    <property type="project" value="InterPro"/>
</dbReference>
<keyword evidence="7" id="KW-1005">Bacterial flagellum biogenesis</keyword>
<dbReference type="PANTHER" id="PTHR38786">
    <property type="entry name" value="FLAGELLAR FLIJ PROTEIN"/>
    <property type="match status" value="1"/>
</dbReference>
<keyword evidence="5" id="KW-1003">Cell membrane</keyword>
<dbReference type="Pfam" id="PF02050">
    <property type="entry name" value="FliJ"/>
    <property type="match status" value="1"/>
</dbReference>
<evidence type="ECO:0000256" key="7">
    <source>
        <dbReference type="ARBA" id="ARBA00022795"/>
    </source>
</evidence>
<evidence type="ECO:0000256" key="4">
    <source>
        <dbReference type="ARBA" id="ARBA00022448"/>
    </source>
</evidence>
<evidence type="ECO:0000256" key="3">
    <source>
        <dbReference type="ARBA" id="ARBA00020392"/>
    </source>
</evidence>
<organism evidence="11 12">
    <name type="scientific">Ramlibacter humi</name>
    <dbReference type="NCBI Taxonomy" id="2530451"/>
    <lineage>
        <taxon>Bacteria</taxon>
        <taxon>Pseudomonadati</taxon>
        <taxon>Pseudomonadota</taxon>
        <taxon>Betaproteobacteria</taxon>
        <taxon>Burkholderiales</taxon>
        <taxon>Comamonadaceae</taxon>
        <taxon>Ramlibacter</taxon>
    </lineage>
</organism>
<evidence type="ECO:0000313" key="12">
    <source>
        <dbReference type="Proteomes" id="UP000297839"/>
    </source>
</evidence>
<dbReference type="InterPro" id="IPR012823">
    <property type="entry name" value="Flagell_FliJ"/>
</dbReference>
<keyword evidence="8" id="KW-0653">Protein transport</keyword>
<accession>A0A4Z0CBS4</accession>
<keyword evidence="6" id="KW-0145">Chemotaxis</keyword>
<dbReference type="RefSeq" id="WP_135248278.1">
    <property type="nucleotide sequence ID" value="NZ_SMLK01000001.1"/>
</dbReference>
<gene>
    <name evidence="11" type="primary">fliJ</name>
    <name evidence="11" type="ORF">EZ216_04080</name>
</gene>
<keyword evidence="9" id="KW-0472">Membrane</keyword>
<dbReference type="GO" id="GO:0015031">
    <property type="term" value="P:protein transport"/>
    <property type="evidence" value="ECO:0007669"/>
    <property type="project" value="UniProtKB-KW"/>
</dbReference>
<dbReference type="Gene3D" id="1.10.287.1700">
    <property type="match status" value="1"/>
</dbReference>
<dbReference type="PRINTS" id="PR01004">
    <property type="entry name" value="FLGFLIJ"/>
</dbReference>
<dbReference type="InterPro" id="IPR053716">
    <property type="entry name" value="Flag_assembly_chemotaxis_eff"/>
</dbReference>
<comment type="caution">
    <text evidence="11">The sequence shown here is derived from an EMBL/GenBank/DDBJ whole genome shotgun (WGS) entry which is preliminary data.</text>
</comment>
<keyword evidence="11" id="KW-0969">Cilium</keyword>
<dbReference type="GO" id="GO:0009288">
    <property type="term" value="C:bacterial-type flagellum"/>
    <property type="evidence" value="ECO:0007669"/>
    <property type="project" value="InterPro"/>
</dbReference>